<keyword evidence="1" id="KW-0646">Protease inhibitor</keyword>
<organism evidence="8 9">
    <name type="scientific">Meganyctiphanes norvegica</name>
    <name type="common">Northern krill</name>
    <name type="synonym">Thysanopoda norvegica</name>
    <dbReference type="NCBI Taxonomy" id="48144"/>
    <lineage>
        <taxon>Eukaryota</taxon>
        <taxon>Metazoa</taxon>
        <taxon>Ecdysozoa</taxon>
        <taxon>Arthropoda</taxon>
        <taxon>Crustacea</taxon>
        <taxon>Multicrustacea</taxon>
        <taxon>Malacostraca</taxon>
        <taxon>Eumalacostraca</taxon>
        <taxon>Eucarida</taxon>
        <taxon>Euphausiacea</taxon>
        <taxon>Euphausiidae</taxon>
        <taxon>Meganyctiphanes</taxon>
    </lineage>
</organism>
<dbReference type="SMART" id="SM00057">
    <property type="entry name" value="FIMAC"/>
    <property type="match status" value="3"/>
</dbReference>
<keyword evidence="4" id="KW-1015">Disulfide bond</keyword>
<name>A0AAV2QJU3_MEGNR</name>
<evidence type="ECO:0000256" key="5">
    <source>
        <dbReference type="ARBA" id="ARBA00023180"/>
    </source>
</evidence>
<dbReference type="Gene3D" id="3.30.60.30">
    <property type="match status" value="7"/>
</dbReference>
<dbReference type="InterPro" id="IPR003884">
    <property type="entry name" value="FacI_MAC"/>
</dbReference>
<dbReference type="PROSITE" id="PS51465">
    <property type="entry name" value="KAZAL_2"/>
    <property type="match status" value="7"/>
</dbReference>
<dbReference type="GO" id="GO:0030154">
    <property type="term" value="P:cell differentiation"/>
    <property type="evidence" value="ECO:0007669"/>
    <property type="project" value="TreeGrafter"/>
</dbReference>
<keyword evidence="5" id="KW-0325">Glycoprotein</keyword>
<dbReference type="FunFam" id="3.30.60.30:FF:000024">
    <property type="entry name" value="Transmembrane agrin"/>
    <property type="match status" value="1"/>
</dbReference>
<dbReference type="EMBL" id="CAXKWB010006843">
    <property type="protein sequence ID" value="CAL4084615.1"/>
    <property type="molecule type" value="Genomic_DNA"/>
</dbReference>
<dbReference type="AlphaFoldDB" id="A0AAV2QJU3"/>
<gene>
    <name evidence="8" type="ORF">MNOR_LOCUS12465</name>
</gene>
<dbReference type="PANTHER" id="PTHR10913:SF45">
    <property type="entry name" value="FOLLISTATIN, ISOFORM A-RELATED"/>
    <property type="match status" value="1"/>
</dbReference>
<protein>
    <recommendedName>
        <fullName evidence="7">Kazal-like domain-containing protein</fullName>
    </recommendedName>
</protein>
<dbReference type="Pfam" id="PF07648">
    <property type="entry name" value="Kazal_2"/>
    <property type="match status" value="7"/>
</dbReference>
<reference evidence="8 9" key="1">
    <citation type="submission" date="2024-05" db="EMBL/GenBank/DDBJ databases">
        <authorList>
            <person name="Wallberg A."/>
        </authorList>
    </citation>
    <scope>NUCLEOTIDE SEQUENCE [LARGE SCALE GENOMIC DNA]</scope>
</reference>
<feature type="domain" description="Kazal-like" evidence="7">
    <location>
        <begin position="458"/>
        <end position="519"/>
    </location>
</feature>
<dbReference type="CDD" id="cd00104">
    <property type="entry name" value="KAZAL_FS"/>
    <property type="match status" value="6"/>
</dbReference>
<feature type="domain" description="Kazal-like" evidence="7">
    <location>
        <begin position="245"/>
        <end position="304"/>
    </location>
</feature>
<dbReference type="SMART" id="SM00274">
    <property type="entry name" value="FOLN"/>
    <property type="match status" value="7"/>
</dbReference>
<feature type="domain" description="Kazal-like" evidence="7">
    <location>
        <begin position="617"/>
        <end position="664"/>
    </location>
</feature>
<dbReference type="SUPFAM" id="SSF100895">
    <property type="entry name" value="Kazal-type serine protease inhibitors"/>
    <property type="match status" value="7"/>
</dbReference>
<keyword evidence="2" id="KW-0677">Repeat</keyword>
<feature type="domain" description="Kazal-like" evidence="7">
    <location>
        <begin position="401"/>
        <end position="448"/>
    </location>
</feature>
<feature type="domain" description="Kazal-like" evidence="7">
    <location>
        <begin position="320"/>
        <end position="374"/>
    </location>
</feature>
<evidence type="ECO:0000256" key="1">
    <source>
        <dbReference type="ARBA" id="ARBA00022690"/>
    </source>
</evidence>
<dbReference type="Proteomes" id="UP001497623">
    <property type="component" value="Unassembled WGS sequence"/>
</dbReference>
<evidence type="ECO:0000259" key="7">
    <source>
        <dbReference type="PROSITE" id="PS51465"/>
    </source>
</evidence>
<evidence type="ECO:0000256" key="3">
    <source>
        <dbReference type="ARBA" id="ARBA00022900"/>
    </source>
</evidence>
<proteinExistence type="predicted"/>
<evidence type="ECO:0000256" key="4">
    <source>
        <dbReference type="ARBA" id="ARBA00023157"/>
    </source>
</evidence>
<dbReference type="InterPro" id="IPR050653">
    <property type="entry name" value="Prot_Inhib_GrowthFact_Antg"/>
</dbReference>
<keyword evidence="9" id="KW-1185">Reference proteome</keyword>
<feature type="region of interest" description="Disordered" evidence="6">
    <location>
        <begin position="666"/>
        <end position="687"/>
    </location>
</feature>
<evidence type="ECO:0000313" key="9">
    <source>
        <dbReference type="Proteomes" id="UP001497623"/>
    </source>
</evidence>
<dbReference type="GO" id="GO:0005576">
    <property type="term" value="C:extracellular region"/>
    <property type="evidence" value="ECO:0007669"/>
    <property type="project" value="TreeGrafter"/>
</dbReference>
<accession>A0AAV2QJU3</accession>
<dbReference type="PANTHER" id="PTHR10913">
    <property type="entry name" value="FOLLISTATIN-RELATED"/>
    <property type="match status" value="1"/>
</dbReference>
<keyword evidence="3" id="KW-0722">Serine protease inhibitor</keyword>
<evidence type="ECO:0000313" key="8">
    <source>
        <dbReference type="EMBL" id="CAL4084615.1"/>
    </source>
</evidence>
<dbReference type="InterPro" id="IPR003645">
    <property type="entry name" value="Fol_N"/>
</dbReference>
<evidence type="ECO:0000256" key="2">
    <source>
        <dbReference type="ARBA" id="ARBA00022737"/>
    </source>
</evidence>
<dbReference type="SMART" id="SM00280">
    <property type="entry name" value="KAZAL"/>
    <property type="match status" value="7"/>
</dbReference>
<dbReference type="InterPro" id="IPR002350">
    <property type="entry name" value="Kazal_dom"/>
</dbReference>
<feature type="domain" description="Kazal-like" evidence="7">
    <location>
        <begin position="721"/>
        <end position="769"/>
    </location>
</feature>
<dbReference type="InterPro" id="IPR036058">
    <property type="entry name" value="Kazal_dom_sf"/>
</dbReference>
<feature type="non-terminal residue" evidence="8">
    <location>
        <position position="769"/>
    </location>
</feature>
<comment type="caution">
    <text evidence="8">The sequence shown here is derived from an EMBL/GenBank/DDBJ whole genome shotgun (WGS) entry which is preliminary data.</text>
</comment>
<sequence>MAPLVLDPFYNINIVYAVASSTHKHEVVIDKELEPGLSIPPSGGNRIGNGGSGGGDIVVLDHVPSKIDEDQKINYTIFVEKRYQNDCHQVTRNMLDLVGKLSKELHNNIHRSQKYKLLHKKSRPSLGPFLSKMLLYKFLPNEWLFSKTIGAEWKLAGSISHIKLNKIGNSKDPRTGTDMKYEIKGWQYNKSVCVQRLFKVLPLLQGNTTNLVLKDSKVNLSHNLAVDPCVGYRCLYGAQCRVAKDGRTPVCDCPLDCNNYMAAASGGPVCGSDGIDYSNECHLRRSACTKQRDIRLRYMGRCDPCTSRRCPEKQTCQLDRDRQPVCSCNDDCDKDFNPVCASDGKTYMNECIMKVENCKNRKQVAIIYRGACDQGVNPCLEVSCLPGEECTIDVRGIARCECPGACEPVVRPVCASDHNTYDNTCELQRHVCVKQQDIAVSYVGVCGSGGPCTNHVCAMGGVCVEREGSAVCECPTCGAQLDPVCGDDGISYDNECLLRSKACNTRSRIIVRYRGKCNYGDDFPRMSGGCEHKSCQFYSICEANVDGDGHCICPAGCTEVESKVCGNDGKTYKNECFMKMEACLQQQHIAVVSRGDCDLCLHVSCKFGARCESGQCVCPTECPNTREAVCATDGQTYENECEMQKAACGLEKGLRVAFVGVCSEARSSGDDPSLVRARDSSPSPVGVAVRPPQEPNDVCAGMTCEYGSTCTVLEDGLPRCSCSLDCTEAPGTPVCASDLKMYPNECVMIREGCQRQVELRLRPLELCEE</sequence>
<evidence type="ECO:0000256" key="6">
    <source>
        <dbReference type="SAM" id="MobiDB-lite"/>
    </source>
</evidence>
<feature type="domain" description="Kazal-like" evidence="7">
    <location>
        <begin position="545"/>
        <end position="599"/>
    </location>
</feature>